<dbReference type="AlphaFoldDB" id="A0A371JYU4"/>
<dbReference type="SMART" id="SM00867">
    <property type="entry name" value="YceI"/>
    <property type="match status" value="1"/>
</dbReference>
<organism evidence="3 4">
    <name type="scientific">Lysobacter silvisoli</name>
    <dbReference type="NCBI Taxonomy" id="2293254"/>
    <lineage>
        <taxon>Bacteria</taxon>
        <taxon>Pseudomonadati</taxon>
        <taxon>Pseudomonadota</taxon>
        <taxon>Gammaproteobacteria</taxon>
        <taxon>Lysobacterales</taxon>
        <taxon>Lysobacteraceae</taxon>
        <taxon>Lysobacter</taxon>
    </lineage>
</organism>
<sequence>MRPPRPAAVRTYAALGLAVIGAVAGALASAPAQASQAPAVRSSGFDPAHTRFGFELRTRWGQRVEGQFPRYEGEVSVLADGRHQVRIALATAAVEVAGSQRYTEIARGRRFFDSAQYPQIEFLSEPHSGELVSTGGRLRGRLTLHGVSRMETFVLAPAVCARPGLDCDVVAYGSVSRDDYRLDGWRLALADRVRFTLRVRLRSAL</sequence>
<keyword evidence="4" id="KW-1185">Reference proteome</keyword>
<evidence type="ECO:0000313" key="3">
    <source>
        <dbReference type="EMBL" id="RDZ26845.1"/>
    </source>
</evidence>
<keyword evidence="1" id="KW-0732">Signal</keyword>
<dbReference type="SUPFAM" id="SSF101874">
    <property type="entry name" value="YceI-like"/>
    <property type="match status" value="1"/>
</dbReference>
<proteinExistence type="predicted"/>
<name>A0A371JYU4_9GAMM</name>
<dbReference type="Proteomes" id="UP000264492">
    <property type="component" value="Unassembled WGS sequence"/>
</dbReference>
<dbReference type="InterPro" id="IPR036761">
    <property type="entry name" value="TTHA0802/YceI-like_sf"/>
</dbReference>
<dbReference type="EMBL" id="QTSU01000003">
    <property type="protein sequence ID" value="RDZ26845.1"/>
    <property type="molecule type" value="Genomic_DNA"/>
</dbReference>
<dbReference type="PANTHER" id="PTHR34406:SF1">
    <property type="entry name" value="PROTEIN YCEI"/>
    <property type="match status" value="1"/>
</dbReference>
<comment type="caution">
    <text evidence="3">The sequence shown here is derived from an EMBL/GenBank/DDBJ whole genome shotgun (WGS) entry which is preliminary data.</text>
</comment>
<evidence type="ECO:0000256" key="1">
    <source>
        <dbReference type="SAM" id="SignalP"/>
    </source>
</evidence>
<evidence type="ECO:0000313" key="4">
    <source>
        <dbReference type="Proteomes" id="UP000264492"/>
    </source>
</evidence>
<gene>
    <name evidence="3" type="ORF">DX914_17055</name>
</gene>
<protein>
    <submittedName>
        <fullName evidence="3">Polyisoprenoid-binding protein</fullName>
    </submittedName>
</protein>
<dbReference type="RefSeq" id="WP_115861270.1">
    <property type="nucleotide sequence ID" value="NZ_QTSU01000003.1"/>
</dbReference>
<dbReference type="Gene3D" id="2.40.128.110">
    <property type="entry name" value="Lipid/polyisoprenoid-binding, YceI-like"/>
    <property type="match status" value="1"/>
</dbReference>
<reference evidence="3 4" key="1">
    <citation type="submission" date="2018-08" db="EMBL/GenBank/DDBJ databases">
        <title>Lysobacter sp. zong2l5, whole genome shotgun sequence.</title>
        <authorList>
            <person name="Zhang X."/>
            <person name="Feng G."/>
            <person name="Zhu H."/>
        </authorList>
    </citation>
    <scope>NUCLEOTIDE SEQUENCE [LARGE SCALE GENOMIC DNA]</scope>
    <source>
        <strain evidence="4">zong2l5</strain>
    </source>
</reference>
<feature type="domain" description="Lipid/polyisoprenoid-binding YceI-like" evidence="2">
    <location>
        <begin position="42"/>
        <end position="202"/>
    </location>
</feature>
<accession>A0A371JYU4</accession>
<feature type="chain" id="PRO_5016678957" evidence="1">
    <location>
        <begin position="35"/>
        <end position="205"/>
    </location>
</feature>
<evidence type="ECO:0000259" key="2">
    <source>
        <dbReference type="SMART" id="SM00867"/>
    </source>
</evidence>
<dbReference type="PANTHER" id="PTHR34406">
    <property type="entry name" value="PROTEIN YCEI"/>
    <property type="match status" value="1"/>
</dbReference>
<feature type="signal peptide" evidence="1">
    <location>
        <begin position="1"/>
        <end position="34"/>
    </location>
</feature>
<dbReference type="Pfam" id="PF04264">
    <property type="entry name" value="YceI"/>
    <property type="match status" value="1"/>
</dbReference>
<dbReference type="InterPro" id="IPR007372">
    <property type="entry name" value="Lipid/polyisoprenoid-bd_YceI"/>
</dbReference>
<dbReference type="OrthoDB" id="5966233at2"/>